<keyword evidence="4 6" id="KW-0520">NAD</keyword>
<dbReference type="GeneID" id="18251297"/>
<name>V9PAN2_UNDPI</name>
<dbReference type="GO" id="GO:0048038">
    <property type="term" value="F:quinone binding"/>
    <property type="evidence" value="ECO:0007669"/>
    <property type="project" value="InterPro"/>
</dbReference>
<dbReference type="RefSeq" id="YP_008999838.1">
    <property type="nucleotide sequence ID" value="NC_023354.1"/>
</dbReference>
<dbReference type="GO" id="GO:0016651">
    <property type="term" value="F:oxidoreductase activity, acting on NAD(P)H"/>
    <property type="evidence" value="ECO:0007669"/>
    <property type="project" value="InterPro"/>
</dbReference>
<evidence type="ECO:0000313" key="8">
    <source>
        <dbReference type="EMBL" id="AGW46855.1"/>
    </source>
</evidence>
<reference evidence="8" key="2">
    <citation type="journal article" date="2014" name="Mitochondrial DNA">
        <title>Complete mitochondrial genome of Undaria pinnatifida (Alariaceae, Laminariales, Phaeophyceae).</title>
        <authorList>
            <person name="Li T.Y."/>
            <person name="Qu J.Q."/>
            <person name="Feng Y.J."/>
            <person name="Liu C."/>
            <person name="Chi S."/>
            <person name="Liu T."/>
        </authorList>
    </citation>
    <scope>NUCLEOTIDE SEQUENCE</scope>
</reference>
<evidence type="ECO:0000256" key="1">
    <source>
        <dbReference type="ARBA" id="ARBA00005769"/>
    </source>
</evidence>
<dbReference type="InterPro" id="IPR029014">
    <property type="entry name" value="NiFe-Hase_large"/>
</dbReference>
<evidence type="ECO:0000256" key="5">
    <source>
        <dbReference type="ARBA" id="ARBA00057195"/>
    </source>
</evidence>
<reference evidence="8" key="1">
    <citation type="submission" date="2013-07" db="EMBL/GenBank/DDBJ databases">
        <authorList>
            <person name="Li T."/>
            <person name="Qu J."/>
            <person name="Feng Y."/>
            <person name="Liu C."/>
            <person name="Liu T."/>
        </authorList>
    </citation>
    <scope>NUCLEOTIDE SEQUENCE</scope>
</reference>
<evidence type="ECO:0000256" key="3">
    <source>
        <dbReference type="ARBA" id="ARBA00022967"/>
    </source>
</evidence>
<dbReference type="NCBIfam" id="TIGR01962">
    <property type="entry name" value="NuoD"/>
    <property type="match status" value="1"/>
</dbReference>
<dbReference type="PANTHER" id="PTHR11993:SF10">
    <property type="entry name" value="NADH DEHYDROGENASE [UBIQUINONE] IRON-SULFUR PROTEIN 2, MITOCHONDRIAL"/>
    <property type="match status" value="1"/>
</dbReference>
<sequence length="398" mass="45232">MSLKKKEFNKKLKHFTINFGPQHPAAHGVLRLILELNGEVVQRADPHIGLLHRGTEKLIEAKTYFQALPYFDRLDYVSMMCQEHTYALAVENLLQISIPKRAQYIRVLFAEITRILNHLLAVGCHAMDVGAMTPFLWAFEEREKLMEFYERVSGARMHASYFRPGGVSQDISIGLIDDIFSFAAQFGQRLDEMEEMLTDNRIWQERLVDIGIVSAQESIDWGFSGVMLRGSGVRWDLRKNEPYDAYSDIDFQGVVGKTGDCYDRYLVRVEEMRQSLSIIYQCLNKMPEGSVKVDDAKISPPSRTEVKQSMEALIHHFKLYTEGVIVPAGETYTATEAPKGEFGVYLVSDGSNRPYRCKIKAPGFSHLQALNFMANSHMLADVVTIIGTQDIVFGEVDR</sequence>
<geneLocation type="mitochondrion" evidence="8"/>
<protein>
    <submittedName>
        <fullName evidence="8">NADH dehydrogenase subunit 7</fullName>
    </submittedName>
</protein>
<evidence type="ECO:0000256" key="2">
    <source>
        <dbReference type="ARBA" id="ARBA00022448"/>
    </source>
</evidence>
<dbReference type="AlphaFoldDB" id="V9PAN2"/>
<dbReference type="GO" id="GO:0006120">
    <property type="term" value="P:mitochondrial electron transport, NADH to ubiquinone"/>
    <property type="evidence" value="ECO:0007669"/>
    <property type="project" value="TreeGrafter"/>
</dbReference>
<gene>
    <name evidence="8" type="primary">nad7</name>
    <name evidence="8" type="ORF">QDC_p38</name>
</gene>
<dbReference type="GO" id="GO:0005739">
    <property type="term" value="C:mitochondrion"/>
    <property type="evidence" value="ECO:0007669"/>
    <property type="project" value="GOC"/>
</dbReference>
<dbReference type="Gene3D" id="1.10.645.10">
    <property type="entry name" value="Cytochrome-c3 Hydrogenase, chain B"/>
    <property type="match status" value="1"/>
</dbReference>
<dbReference type="InterPro" id="IPR001135">
    <property type="entry name" value="NADH_Q_OxRdtase_suD"/>
</dbReference>
<feature type="domain" description="NADH-quinone oxidoreductase subunit D" evidence="7">
    <location>
        <begin position="128"/>
        <end position="398"/>
    </location>
</feature>
<evidence type="ECO:0000259" key="7">
    <source>
        <dbReference type="Pfam" id="PF00346"/>
    </source>
</evidence>
<dbReference type="PROSITE" id="PS00535">
    <property type="entry name" value="COMPLEX1_49K"/>
    <property type="match status" value="1"/>
</dbReference>
<organism evidence="8">
    <name type="scientific">Undaria pinnatifida</name>
    <name type="common">Wakame</name>
    <name type="synonym">Alaria pinnatifida</name>
    <dbReference type="NCBI Taxonomy" id="74381"/>
    <lineage>
        <taxon>Eukaryota</taxon>
        <taxon>Sar</taxon>
        <taxon>Stramenopiles</taxon>
        <taxon>Ochrophyta</taxon>
        <taxon>PX clade</taxon>
        <taxon>Phaeophyceae</taxon>
        <taxon>Laminariales</taxon>
        <taxon>Alariaceae</taxon>
        <taxon>Undaria</taxon>
    </lineage>
</organism>
<dbReference type="GO" id="GO:0051287">
    <property type="term" value="F:NAD binding"/>
    <property type="evidence" value="ECO:0007669"/>
    <property type="project" value="InterPro"/>
</dbReference>
<comment type="similarity">
    <text evidence="1 6">Belongs to the complex I 49 kDa subunit family.</text>
</comment>
<dbReference type="SUPFAM" id="SSF56762">
    <property type="entry name" value="HydB/Nqo4-like"/>
    <property type="match status" value="1"/>
</dbReference>
<dbReference type="Pfam" id="PF00346">
    <property type="entry name" value="Complex1_49kDa"/>
    <property type="match status" value="1"/>
</dbReference>
<accession>V9PAN2</accession>
<dbReference type="NCBIfam" id="NF004739">
    <property type="entry name" value="PRK06075.1"/>
    <property type="match status" value="1"/>
</dbReference>
<evidence type="ECO:0000256" key="4">
    <source>
        <dbReference type="ARBA" id="ARBA00023027"/>
    </source>
</evidence>
<evidence type="ECO:0000256" key="6">
    <source>
        <dbReference type="RuleBase" id="RU003685"/>
    </source>
</evidence>
<keyword evidence="2 6" id="KW-0813">Transport</keyword>
<keyword evidence="3 6" id="KW-1278">Translocase</keyword>
<dbReference type="InterPro" id="IPR022885">
    <property type="entry name" value="NDH1_su_D/H"/>
</dbReference>
<dbReference type="HAMAP" id="MF_01358">
    <property type="entry name" value="NDH1_NuoD"/>
    <property type="match status" value="1"/>
</dbReference>
<comment type="function">
    <text evidence="5">Core subunit of the mitochondrial membrane respiratory chain NADH dehydrogenase (Complex I) that is believed to belong to the minimal assembly required for catalysis. Complex I functions in the transfer of electrons from NADH to the respiratory chain. The immediate electron acceptor for the enzyme is believed to be ubiquinone. Component of the iron-sulfur (IP) fragment of the enzyme. Component of the iron-sulfur (IP) fragment of the enzyme.</text>
</comment>
<keyword evidence="8" id="KW-0496">Mitochondrion</keyword>
<dbReference type="InterPro" id="IPR014029">
    <property type="entry name" value="NADH_UbQ_OxRdtase_49kDa_CS"/>
</dbReference>
<proteinExistence type="inferred from homology"/>
<dbReference type="PANTHER" id="PTHR11993">
    <property type="entry name" value="NADH-UBIQUINONE OXIDOREDUCTASE 49 KDA SUBUNIT"/>
    <property type="match status" value="1"/>
</dbReference>
<dbReference type="EMBL" id="KF319031">
    <property type="protein sequence ID" value="AGW46855.1"/>
    <property type="molecule type" value="Genomic_DNA"/>
</dbReference>
<dbReference type="FunFam" id="1.10.645.10:FF:000005">
    <property type="entry name" value="NADH-quinone oxidoreductase subunit D"/>
    <property type="match status" value="1"/>
</dbReference>